<comment type="catalytic activity">
    <reaction evidence="2 18 19">
        <text>(6R)-NADPHX = (6S)-NADPHX</text>
        <dbReference type="Rhea" id="RHEA:32227"/>
        <dbReference type="ChEBI" id="CHEBI:64076"/>
        <dbReference type="ChEBI" id="CHEBI:64077"/>
        <dbReference type="EC" id="5.1.99.6"/>
    </reaction>
</comment>
<keyword evidence="13" id="KW-0511">Multifunctional enzyme</keyword>
<name>M3UXX3_GORML</name>
<keyword evidence="10 17" id="KW-0520">NAD</keyword>
<dbReference type="PANTHER" id="PTHR12592">
    <property type="entry name" value="ATP-DEPENDENT (S)-NAD(P)H-HYDRATE DEHYDRATASE FAMILY MEMBER"/>
    <property type="match status" value="1"/>
</dbReference>
<evidence type="ECO:0000256" key="2">
    <source>
        <dbReference type="ARBA" id="ARBA00000909"/>
    </source>
</evidence>
<feature type="binding site" evidence="18">
    <location>
        <position position="150"/>
    </location>
    <ligand>
        <name>(6S)-NADPHX</name>
        <dbReference type="ChEBI" id="CHEBI:64076"/>
    </ligand>
</feature>
<comment type="function">
    <text evidence="18">Catalyzes the epimerization of the S- and R-forms of NAD(P)HX, a damaged form of NAD(P)H that is a result of enzymatic or heat-dependent hydration. This is a prerequisite for the S-specific NAD(P)H-hydrate dehydratase to allow the repair of both epimers of NAD(P)HX.</text>
</comment>
<gene>
    <name evidence="17" type="primary">nnrD</name>
    <name evidence="18" type="synonym">nnrE</name>
    <name evidence="22" type="ORF">GM1_019_00890</name>
</gene>
<feature type="binding site" evidence="18">
    <location>
        <position position="117"/>
    </location>
    <ligand>
        <name>K(+)</name>
        <dbReference type="ChEBI" id="CHEBI:29103"/>
    </ligand>
</feature>
<feature type="binding site" evidence="17">
    <location>
        <position position="425"/>
    </location>
    <ligand>
        <name>AMP</name>
        <dbReference type="ChEBI" id="CHEBI:456215"/>
    </ligand>
</feature>
<comment type="similarity">
    <text evidence="17">Belongs to the NnrD/CARKD family.</text>
</comment>
<dbReference type="eggNOG" id="COG0063">
    <property type="taxonomic scope" value="Bacteria"/>
</dbReference>
<evidence type="ECO:0000256" key="13">
    <source>
        <dbReference type="ARBA" id="ARBA00023268"/>
    </source>
</evidence>
<comment type="caution">
    <text evidence="22">The sequence shown here is derived from an EMBL/GenBank/DDBJ whole genome shotgun (WGS) entry which is preliminary data.</text>
</comment>
<comment type="function">
    <text evidence="17">Catalyzes the dehydration of the S-form of NAD(P)HX at the expense of ADP, which is converted to AMP. Together with NAD(P)HX epimerase, which catalyzes the epimerization of the S- and R-forms, the enzyme allows the repair of both epimers of NAD(P)HX, a damaged form of NAD(P)H that is a result of enzymatic or heat-dependent hydration.</text>
</comment>
<dbReference type="OrthoDB" id="9806925at2"/>
<dbReference type="CDD" id="cd01171">
    <property type="entry name" value="YXKO-related"/>
    <property type="match status" value="1"/>
</dbReference>
<dbReference type="SUPFAM" id="SSF64153">
    <property type="entry name" value="YjeF N-terminal domain-like"/>
    <property type="match status" value="1"/>
</dbReference>
<comment type="cofactor">
    <cofactor evidence="17">
        <name>Mg(2+)</name>
        <dbReference type="ChEBI" id="CHEBI:18420"/>
    </cofactor>
</comment>
<dbReference type="PROSITE" id="PS51383">
    <property type="entry name" value="YJEF_C_3"/>
    <property type="match status" value="1"/>
</dbReference>
<dbReference type="PROSITE" id="PS01050">
    <property type="entry name" value="YJEF_C_2"/>
    <property type="match status" value="1"/>
</dbReference>
<comment type="caution">
    <text evidence="18">Lacks conserved residue(s) required for the propagation of feature annotation.</text>
</comment>
<evidence type="ECO:0000256" key="9">
    <source>
        <dbReference type="ARBA" id="ARBA00022958"/>
    </source>
</evidence>
<dbReference type="Gene3D" id="3.40.50.10260">
    <property type="entry name" value="YjeF N-terminal domain"/>
    <property type="match status" value="1"/>
</dbReference>
<evidence type="ECO:0000256" key="11">
    <source>
        <dbReference type="ARBA" id="ARBA00023235"/>
    </source>
</evidence>
<dbReference type="GO" id="GO:0110051">
    <property type="term" value="P:metabolite repair"/>
    <property type="evidence" value="ECO:0007669"/>
    <property type="project" value="TreeGrafter"/>
</dbReference>
<evidence type="ECO:0000256" key="18">
    <source>
        <dbReference type="HAMAP-Rule" id="MF_01966"/>
    </source>
</evidence>
<evidence type="ECO:0000256" key="16">
    <source>
        <dbReference type="ARBA" id="ARBA00049209"/>
    </source>
</evidence>
<keyword evidence="6 17" id="KW-0547">Nucleotide-binding</keyword>
<keyword evidence="12 17" id="KW-0456">Lyase</keyword>
<dbReference type="Pfam" id="PF01256">
    <property type="entry name" value="Carb_kinase"/>
    <property type="match status" value="1"/>
</dbReference>
<comment type="similarity">
    <text evidence="18">Belongs to the NnrE/AIBP family.</text>
</comment>
<evidence type="ECO:0000256" key="10">
    <source>
        <dbReference type="ARBA" id="ARBA00023027"/>
    </source>
</evidence>
<evidence type="ECO:0000259" key="21">
    <source>
        <dbReference type="PROSITE" id="PS51385"/>
    </source>
</evidence>
<evidence type="ECO:0000256" key="15">
    <source>
        <dbReference type="ARBA" id="ARBA00048238"/>
    </source>
</evidence>
<evidence type="ECO:0000256" key="8">
    <source>
        <dbReference type="ARBA" id="ARBA00022857"/>
    </source>
</evidence>
<feature type="binding site" evidence="18">
    <location>
        <begin position="61"/>
        <end position="65"/>
    </location>
    <ligand>
        <name>(6S)-NADPHX</name>
        <dbReference type="ChEBI" id="CHEBI:64076"/>
    </ligand>
</feature>
<comment type="catalytic activity">
    <reaction evidence="15 17 19">
        <text>(6S)-NADHX + ADP = AMP + phosphate + NADH + H(+)</text>
        <dbReference type="Rhea" id="RHEA:32223"/>
        <dbReference type="ChEBI" id="CHEBI:15378"/>
        <dbReference type="ChEBI" id="CHEBI:43474"/>
        <dbReference type="ChEBI" id="CHEBI:57945"/>
        <dbReference type="ChEBI" id="CHEBI:64074"/>
        <dbReference type="ChEBI" id="CHEBI:456215"/>
        <dbReference type="ChEBI" id="CHEBI:456216"/>
        <dbReference type="EC" id="4.2.1.136"/>
    </reaction>
</comment>
<dbReference type="SUPFAM" id="SSF53613">
    <property type="entry name" value="Ribokinase-like"/>
    <property type="match status" value="1"/>
</dbReference>
<dbReference type="AlphaFoldDB" id="M3UXX3"/>
<dbReference type="RefSeq" id="WP_008379767.1">
    <property type="nucleotide sequence ID" value="NZ_BAOP01000019.1"/>
</dbReference>
<dbReference type="GO" id="GO:0046872">
    <property type="term" value="F:metal ion binding"/>
    <property type="evidence" value="ECO:0007669"/>
    <property type="project" value="UniProtKB-UniRule"/>
</dbReference>
<evidence type="ECO:0000256" key="12">
    <source>
        <dbReference type="ARBA" id="ARBA00023239"/>
    </source>
</evidence>
<evidence type="ECO:0000313" key="22">
    <source>
        <dbReference type="EMBL" id="GAC80627.1"/>
    </source>
</evidence>
<protein>
    <recommendedName>
        <fullName evidence="19">Bifunctional NAD(P)H-hydrate repair enzyme</fullName>
    </recommendedName>
    <alternativeName>
        <fullName evidence="19">Nicotinamide nucleotide repair protein</fullName>
    </alternativeName>
    <domain>
        <recommendedName>
            <fullName evidence="19">ADP-dependent (S)-NAD(P)H-hydrate dehydratase</fullName>
            <ecNumber evidence="19">4.2.1.136</ecNumber>
        </recommendedName>
        <alternativeName>
            <fullName evidence="19">ADP-dependent NAD(P)HX dehydratase</fullName>
        </alternativeName>
    </domain>
    <domain>
        <recommendedName>
            <fullName evidence="19">NAD(P)H-hydrate epimerase</fullName>
            <ecNumber evidence="19">5.1.99.6</ecNumber>
        </recommendedName>
    </domain>
</protein>
<feature type="domain" description="YjeF N-terminal" evidence="21">
    <location>
        <begin position="4"/>
        <end position="205"/>
    </location>
</feature>
<keyword evidence="11 18" id="KW-0413">Isomerase</keyword>
<dbReference type="PROSITE" id="PS51385">
    <property type="entry name" value="YJEF_N"/>
    <property type="match status" value="1"/>
</dbReference>
<dbReference type="HAMAP" id="MF_01965">
    <property type="entry name" value="NADHX_dehydratase"/>
    <property type="match status" value="1"/>
</dbReference>
<dbReference type="GO" id="GO:0005524">
    <property type="term" value="F:ATP binding"/>
    <property type="evidence" value="ECO:0007669"/>
    <property type="project" value="UniProtKB-UniRule"/>
</dbReference>
<feature type="binding site" evidence="18">
    <location>
        <position position="153"/>
    </location>
    <ligand>
        <name>K(+)</name>
        <dbReference type="ChEBI" id="CHEBI:29103"/>
    </ligand>
</feature>
<evidence type="ECO:0000256" key="19">
    <source>
        <dbReference type="PIRNR" id="PIRNR017184"/>
    </source>
</evidence>
<evidence type="ECO:0000259" key="20">
    <source>
        <dbReference type="PROSITE" id="PS51383"/>
    </source>
</evidence>
<proteinExistence type="inferred from homology"/>
<feature type="binding site" evidence="17">
    <location>
        <position position="426"/>
    </location>
    <ligand>
        <name>(6S)-NADPHX</name>
        <dbReference type="ChEBI" id="CHEBI:64076"/>
    </ligand>
</feature>
<dbReference type="HAMAP" id="MF_01966">
    <property type="entry name" value="NADHX_epimerase"/>
    <property type="match status" value="1"/>
</dbReference>
<organism evidence="22 23">
    <name type="scientific">Gordonia malaquae NBRC 108250</name>
    <dbReference type="NCBI Taxonomy" id="1223542"/>
    <lineage>
        <taxon>Bacteria</taxon>
        <taxon>Bacillati</taxon>
        <taxon>Actinomycetota</taxon>
        <taxon>Actinomycetes</taxon>
        <taxon>Mycobacteriales</taxon>
        <taxon>Gordoniaceae</taxon>
        <taxon>Gordonia</taxon>
    </lineage>
</organism>
<keyword evidence="23" id="KW-1185">Reference proteome</keyword>
<feature type="binding site" evidence="18">
    <location>
        <position position="62"/>
    </location>
    <ligand>
        <name>K(+)</name>
        <dbReference type="ChEBI" id="CHEBI:29103"/>
    </ligand>
</feature>
<dbReference type="PIRSF" id="PIRSF017184">
    <property type="entry name" value="Nnr"/>
    <property type="match status" value="1"/>
</dbReference>
<dbReference type="EC" id="5.1.99.6" evidence="19"/>
<evidence type="ECO:0000256" key="14">
    <source>
        <dbReference type="ARBA" id="ARBA00025153"/>
    </source>
</evidence>
<keyword evidence="8 17" id="KW-0521">NADP</keyword>
<dbReference type="InterPro" id="IPR017953">
    <property type="entry name" value="Carbohydrate_kinase_pred_CS"/>
</dbReference>
<dbReference type="EC" id="4.2.1.136" evidence="19"/>
<comment type="similarity">
    <text evidence="3 19">In the N-terminal section; belongs to the NnrE/AIBP family.</text>
</comment>
<keyword evidence="7 17" id="KW-0067">ATP-binding</keyword>
<evidence type="ECO:0000256" key="3">
    <source>
        <dbReference type="ARBA" id="ARBA00006001"/>
    </source>
</evidence>
<reference evidence="22 23" key="1">
    <citation type="submission" date="2013-02" db="EMBL/GenBank/DDBJ databases">
        <title>Whole genome shotgun sequence of Gordonia malaquae NBRC 108250.</title>
        <authorList>
            <person name="Yoshida I."/>
            <person name="Hosoyama A."/>
            <person name="Tsuchikane K."/>
            <person name="Ando Y."/>
            <person name="Baba S."/>
            <person name="Ohji S."/>
            <person name="Hamada M."/>
            <person name="Tamura T."/>
            <person name="Yamazoe A."/>
            <person name="Yamazaki S."/>
            <person name="Fujita N."/>
        </authorList>
    </citation>
    <scope>NUCLEOTIDE SEQUENCE [LARGE SCALE GENOMIC DNA]</scope>
    <source>
        <strain evidence="22 23">NBRC 108250</strain>
    </source>
</reference>
<dbReference type="EMBL" id="BAOP01000019">
    <property type="protein sequence ID" value="GAC80627.1"/>
    <property type="molecule type" value="Genomic_DNA"/>
</dbReference>
<comment type="similarity">
    <text evidence="4 19">In the C-terminal section; belongs to the NnrD/CARKD family.</text>
</comment>
<comment type="function">
    <text evidence="14 19">Bifunctional enzyme that catalyzes the epimerization of the S- and R-forms of NAD(P)HX and the dehydration of the S-form of NAD(P)HX at the expense of ADP, which is converted to AMP. This allows the repair of both epimers of NAD(P)HX, a damaged form of NAD(P)H that is a result of enzymatic or heat-dependent hydration.</text>
</comment>
<dbReference type="InterPro" id="IPR029056">
    <property type="entry name" value="Ribokinase-like"/>
</dbReference>
<dbReference type="Gene3D" id="3.40.1190.20">
    <property type="match status" value="1"/>
</dbReference>
<comment type="subunit">
    <text evidence="17">Homotetramer.</text>
</comment>
<evidence type="ECO:0000256" key="4">
    <source>
        <dbReference type="ARBA" id="ARBA00009524"/>
    </source>
</evidence>
<dbReference type="eggNOG" id="COG0062">
    <property type="taxonomic scope" value="Bacteria"/>
</dbReference>
<dbReference type="InterPro" id="IPR036652">
    <property type="entry name" value="YjeF_N_dom_sf"/>
</dbReference>
<dbReference type="Proteomes" id="UP000035009">
    <property type="component" value="Unassembled WGS sequence"/>
</dbReference>
<dbReference type="InterPro" id="IPR000631">
    <property type="entry name" value="CARKD"/>
</dbReference>
<dbReference type="InterPro" id="IPR004443">
    <property type="entry name" value="YjeF_N_dom"/>
</dbReference>
<feature type="binding site" evidence="18">
    <location>
        <begin position="121"/>
        <end position="127"/>
    </location>
    <ligand>
        <name>(6S)-NADPHX</name>
        <dbReference type="ChEBI" id="CHEBI:64076"/>
    </ligand>
</feature>
<accession>M3UXX3</accession>
<feature type="binding site" evidence="17">
    <location>
        <begin position="396"/>
        <end position="400"/>
    </location>
    <ligand>
        <name>AMP</name>
        <dbReference type="ChEBI" id="CHEBI:456215"/>
    </ligand>
</feature>
<evidence type="ECO:0000256" key="6">
    <source>
        <dbReference type="ARBA" id="ARBA00022741"/>
    </source>
</evidence>
<dbReference type="GO" id="GO:0046496">
    <property type="term" value="P:nicotinamide nucleotide metabolic process"/>
    <property type="evidence" value="ECO:0007669"/>
    <property type="project" value="UniProtKB-UniRule"/>
</dbReference>
<dbReference type="STRING" id="410332.SAMN04488550_1379"/>
<comment type="catalytic activity">
    <reaction evidence="16 17 19">
        <text>(6S)-NADPHX + ADP = AMP + phosphate + NADPH + H(+)</text>
        <dbReference type="Rhea" id="RHEA:32235"/>
        <dbReference type="ChEBI" id="CHEBI:15378"/>
        <dbReference type="ChEBI" id="CHEBI:43474"/>
        <dbReference type="ChEBI" id="CHEBI:57783"/>
        <dbReference type="ChEBI" id="CHEBI:64076"/>
        <dbReference type="ChEBI" id="CHEBI:456215"/>
        <dbReference type="ChEBI" id="CHEBI:456216"/>
        <dbReference type="EC" id="4.2.1.136"/>
    </reaction>
</comment>
<feature type="binding site" evidence="17">
    <location>
        <position position="249"/>
    </location>
    <ligand>
        <name>(6S)-NADPHX</name>
        <dbReference type="ChEBI" id="CHEBI:64076"/>
    </ligand>
</feature>
<keyword evidence="5 18" id="KW-0479">Metal-binding</keyword>
<comment type="cofactor">
    <cofactor evidence="18 19">
        <name>K(+)</name>
        <dbReference type="ChEBI" id="CHEBI:29103"/>
    </cofactor>
    <text evidence="18 19">Binds 1 potassium ion per subunit.</text>
</comment>
<keyword evidence="9 18" id="KW-0630">Potassium</keyword>
<dbReference type="PANTHER" id="PTHR12592:SF0">
    <property type="entry name" value="ATP-DEPENDENT (S)-NAD(P)H-HYDRATE DEHYDRATASE"/>
    <property type="match status" value="1"/>
</dbReference>
<feature type="binding site" evidence="17">
    <location>
        <position position="355"/>
    </location>
    <ligand>
        <name>(6S)-NADPHX</name>
        <dbReference type="ChEBI" id="CHEBI:64076"/>
    </ligand>
</feature>
<evidence type="ECO:0000313" key="23">
    <source>
        <dbReference type="Proteomes" id="UP000035009"/>
    </source>
</evidence>
<dbReference type="InterPro" id="IPR030677">
    <property type="entry name" value="Nnr"/>
</dbReference>
<dbReference type="Pfam" id="PF03853">
    <property type="entry name" value="YjeF_N"/>
    <property type="match status" value="1"/>
</dbReference>
<dbReference type="GO" id="GO:0052856">
    <property type="term" value="F:NAD(P)HX epimerase activity"/>
    <property type="evidence" value="ECO:0007669"/>
    <property type="project" value="UniProtKB-UniRule"/>
</dbReference>
<dbReference type="NCBIfam" id="TIGR00197">
    <property type="entry name" value="yjeF_nterm"/>
    <property type="match status" value="1"/>
</dbReference>
<evidence type="ECO:0000256" key="1">
    <source>
        <dbReference type="ARBA" id="ARBA00000013"/>
    </source>
</evidence>
<feature type="binding site" evidence="17">
    <location>
        <position position="302"/>
    </location>
    <ligand>
        <name>(6S)-NADPHX</name>
        <dbReference type="ChEBI" id="CHEBI:64076"/>
    </ligand>
</feature>
<dbReference type="GO" id="GO:0052855">
    <property type="term" value="F:ADP-dependent NAD(P)H-hydrate dehydratase activity"/>
    <property type="evidence" value="ECO:0007669"/>
    <property type="project" value="UniProtKB-UniRule"/>
</dbReference>
<evidence type="ECO:0000256" key="5">
    <source>
        <dbReference type="ARBA" id="ARBA00022723"/>
    </source>
</evidence>
<feature type="domain" description="YjeF C-terminal" evidence="20">
    <location>
        <begin position="214"/>
        <end position="482"/>
    </location>
</feature>
<comment type="catalytic activity">
    <reaction evidence="1 18 19">
        <text>(6R)-NADHX = (6S)-NADHX</text>
        <dbReference type="Rhea" id="RHEA:32215"/>
        <dbReference type="ChEBI" id="CHEBI:64074"/>
        <dbReference type="ChEBI" id="CHEBI:64075"/>
        <dbReference type="EC" id="5.1.99.6"/>
    </reaction>
</comment>
<evidence type="ECO:0000256" key="17">
    <source>
        <dbReference type="HAMAP-Rule" id="MF_01965"/>
    </source>
</evidence>
<evidence type="ECO:0000256" key="7">
    <source>
        <dbReference type="ARBA" id="ARBA00022840"/>
    </source>
</evidence>
<sequence length="490" mass="49697">MTSYYGADAIRSAEQATVGWAEGSLMARAAHAVASTVLTELRLRTGAVYGRTVVLLVGAGDNGGDALFAGRHLRARGVRVVAVRTSSRVHEAGLADFLSVGGRVAERLPERVHLAVDAVVGLGGRGPLREQAAALVAELAVRRVPIVAVDLPSGVDADTGVVHAPSVRADVSVTFGVHRIAHLLAASNCGRVVVADIGITPSHGWSEPAVTSPTDAEVADLWPLPGPDDDKYSQGVVGVIAGSAKYPGAAVLCTGAAIAASSGMTRYVGPAVEQVLASTPEAVAVTDLGAAGRVQAWVVGPGYGTDAHSIELLERVLAHDVPVLVDADALTVLAAHEHVRDVVRERTAPTLLTPHAGEFVRIATAVGSEAAELVATDRLAAVRRLAADLNASVLLKGRATLVADPNGVTAGTDAGSSWAATAGSGDVLAGIIGALLAAGVDPRVAGVAGARVHARAAAHASGGAPIGASELGAAVRPALRELLRLRQWTR</sequence>